<dbReference type="PROSITE" id="PS50893">
    <property type="entry name" value="ABC_TRANSPORTER_2"/>
    <property type="match status" value="1"/>
</dbReference>
<dbReference type="Pfam" id="PF00005">
    <property type="entry name" value="ABC_tran"/>
    <property type="match status" value="1"/>
</dbReference>
<feature type="transmembrane region" description="Helical" evidence="8">
    <location>
        <begin position="319"/>
        <end position="341"/>
    </location>
</feature>
<evidence type="ECO:0000313" key="12">
    <source>
        <dbReference type="Proteomes" id="UP001460679"/>
    </source>
</evidence>
<dbReference type="InterPro" id="IPR003593">
    <property type="entry name" value="AAA+_ATPase"/>
</dbReference>
<feature type="transmembrane region" description="Helical" evidence="8">
    <location>
        <begin position="262"/>
        <end position="282"/>
    </location>
</feature>
<reference evidence="11" key="1">
    <citation type="submission" date="2024-03" db="EMBL/GenBank/DDBJ databases">
        <title>Complete genome sequence of Mycoplasma gypis type strain B1/T1.</title>
        <authorList>
            <person name="Spergser J."/>
        </authorList>
    </citation>
    <scope>NUCLEOTIDE SEQUENCE [LARGE SCALE GENOMIC DNA]</scope>
    <source>
        <strain evidence="11">B1/T1</strain>
    </source>
</reference>
<sequence length="616" mass="68721">MFRVWKILSTKYKWLSLLTVLMTIGQVIIFLLFPNLIAQLIAQVGAYAASEGHDVKITVDIIHVVYLQYDSPYQAITSVSIIFLVSLFVGMLLGVGASSLANVIAVNAAKNLRANLFYHVQRLNAKKINEISHSKLLTSFTSDIARIQEGSLTALRTMILGPIYFIGGLIFALMTNLKFSISMGVLVPLLLAVAVIVAIKGIPYFKKQQQGLDQINLESQENINGIKVIKSFNLEANQKQKFLKANDYWLGISIKGNLIQNIAIPVVTLIIQICTVIILGIAGSKSIRPDFQAAFLAGQEALEKEVQNYLNYLTSINAFVGYLWTVSNGLIMSIFVSVFFFRSQVSAKRIWAIMDLENDLKTNADNKKQIQGGNIIFKDVYFKYFNDSPEYVLQNLNFEIQNGQTIGIIGPTGSGKSSIAHVIAHDWDIIQGSIEIDNQNIQEYNQQNINKAISYVYQKPFLLSGTIKSNMLFANPEATEEEIEKALKIAGAHEFVYKFSDKLDHPISQGATNLSGGQRQRLFIAQALLKDPKILIFDDSTSALDNKTDKLVRTNIKKYFNNLTTIIISQKLSSIIECDKILVIEDGKITGFDSHENLLKTNKYYSEVAKSQLGDQ</sequence>
<dbReference type="InterPro" id="IPR003439">
    <property type="entry name" value="ABC_transporter-like_ATP-bd"/>
</dbReference>
<feature type="transmembrane region" description="Helical" evidence="8">
    <location>
        <begin position="12"/>
        <end position="33"/>
    </location>
</feature>
<dbReference type="InterPro" id="IPR036640">
    <property type="entry name" value="ABC1_TM_sf"/>
</dbReference>
<feature type="domain" description="ABC transmembrane type-1" evidence="10">
    <location>
        <begin position="17"/>
        <end position="283"/>
    </location>
</feature>
<comment type="subcellular location">
    <subcellularLocation>
        <location evidence="1">Cell membrane</location>
        <topology evidence="1">Multi-pass membrane protein</topology>
    </subcellularLocation>
</comment>
<organism evidence="11 12">
    <name type="scientific">[Mycoplasma] gypis</name>
    <dbReference type="NCBI Taxonomy" id="92404"/>
    <lineage>
        <taxon>Bacteria</taxon>
        <taxon>Bacillati</taxon>
        <taxon>Mycoplasmatota</taxon>
        <taxon>Mycoplasmoidales</taxon>
        <taxon>Metamycoplasmataceae</taxon>
        <taxon>Metamycoplasma</taxon>
    </lineage>
</organism>
<evidence type="ECO:0000256" key="8">
    <source>
        <dbReference type="SAM" id="Phobius"/>
    </source>
</evidence>
<evidence type="ECO:0000256" key="6">
    <source>
        <dbReference type="ARBA" id="ARBA00022989"/>
    </source>
</evidence>
<dbReference type="Gene3D" id="1.20.1560.10">
    <property type="entry name" value="ABC transporter type 1, transmembrane domain"/>
    <property type="match status" value="1"/>
</dbReference>
<dbReference type="PROSITE" id="PS50929">
    <property type="entry name" value="ABC_TM1F"/>
    <property type="match status" value="1"/>
</dbReference>
<dbReference type="EMBL" id="CP148066">
    <property type="protein sequence ID" value="WXL28504.1"/>
    <property type="molecule type" value="Genomic_DNA"/>
</dbReference>
<keyword evidence="4" id="KW-0547">Nucleotide-binding</keyword>
<accession>A0ABZ2RW40</accession>
<dbReference type="PANTHER" id="PTHR43394:SF1">
    <property type="entry name" value="ATP-BINDING CASSETTE SUB-FAMILY B MEMBER 10, MITOCHONDRIAL"/>
    <property type="match status" value="1"/>
</dbReference>
<keyword evidence="12" id="KW-1185">Reference proteome</keyword>
<dbReference type="PANTHER" id="PTHR43394">
    <property type="entry name" value="ATP-DEPENDENT PERMEASE MDL1, MITOCHONDRIAL"/>
    <property type="match status" value="1"/>
</dbReference>
<feature type="transmembrane region" description="Helical" evidence="8">
    <location>
        <begin position="154"/>
        <end position="173"/>
    </location>
</feature>
<evidence type="ECO:0000256" key="5">
    <source>
        <dbReference type="ARBA" id="ARBA00022840"/>
    </source>
</evidence>
<dbReference type="SUPFAM" id="SSF90123">
    <property type="entry name" value="ABC transporter transmembrane region"/>
    <property type="match status" value="1"/>
</dbReference>
<evidence type="ECO:0000256" key="3">
    <source>
        <dbReference type="ARBA" id="ARBA00022692"/>
    </source>
</evidence>
<name>A0ABZ2RW40_9BACT</name>
<dbReference type="CDD" id="cd18548">
    <property type="entry name" value="ABC_6TM_Tm287_like"/>
    <property type="match status" value="1"/>
</dbReference>
<dbReference type="InterPro" id="IPR027417">
    <property type="entry name" value="P-loop_NTPase"/>
</dbReference>
<proteinExistence type="inferred from homology"/>
<protein>
    <submittedName>
        <fullName evidence="11">ABC transporter ATP-binding protein</fullName>
    </submittedName>
</protein>
<dbReference type="Proteomes" id="UP001460679">
    <property type="component" value="Chromosome"/>
</dbReference>
<feature type="transmembrane region" description="Helical" evidence="8">
    <location>
        <begin position="81"/>
        <end position="105"/>
    </location>
</feature>
<keyword evidence="6 8" id="KW-1133">Transmembrane helix</keyword>
<dbReference type="Gene3D" id="3.40.50.300">
    <property type="entry name" value="P-loop containing nucleotide triphosphate hydrolases"/>
    <property type="match status" value="1"/>
</dbReference>
<evidence type="ECO:0000313" key="11">
    <source>
        <dbReference type="EMBL" id="WXL28504.1"/>
    </source>
</evidence>
<keyword evidence="7 8" id="KW-0472">Membrane</keyword>
<keyword evidence="5 11" id="KW-0067">ATP-binding</keyword>
<keyword evidence="3 8" id="KW-0812">Transmembrane</keyword>
<dbReference type="SMART" id="SM00382">
    <property type="entry name" value="AAA"/>
    <property type="match status" value="1"/>
</dbReference>
<dbReference type="InterPro" id="IPR039421">
    <property type="entry name" value="Type_1_exporter"/>
</dbReference>
<dbReference type="PROSITE" id="PS00211">
    <property type="entry name" value="ABC_TRANSPORTER_1"/>
    <property type="match status" value="1"/>
</dbReference>
<evidence type="ECO:0000256" key="1">
    <source>
        <dbReference type="ARBA" id="ARBA00004651"/>
    </source>
</evidence>
<evidence type="ECO:0000256" key="2">
    <source>
        <dbReference type="ARBA" id="ARBA00005417"/>
    </source>
</evidence>
<dbReference type="InterPro" id="IPR017871">
    <property type="entry name" value="ABC_transporter-like_CS"/>
</dbReference>
<dbReference type="SUPFAM" id="SSF52540">
    <property type="entry name" value="P-loop containing nucleoside triphosphate hydrolases"/>
    <property type="match status" value="1"/>
</dbReference>
<dbReference type="RefSeq" id="WP_205498728.1">
    <property type="nucleotide sequence ID" value="NZ_CP148066.1"/>
</dbReference>
<feature type="transmembrane region" description="Helical" evidence="8">
    <location>
        <begin position="179"/>
        <end position="199"/>
    </location>
</feature>
<feature type="domain" description="ABC transporter" evidence="9">
    <location>
        <begin position="375"/>
        <end position="611"/>
    </location>
</feature>
<dbReference type="Pfam" id="PF00664">
    <property type="entry name" value="ABC_membrane"/>
    <property type="match status" value="1"/>
</dbReference>
<dbReference type="GO" id="GO:0005524">
    <property type="term" value="F:ATP binding"/>
    <property type="evidence" value="ECO:0007669"/>
    <property type="project" value="UniProtKB-KW"/>
</dbReference>
<dbReference type="InterPro" id="IPR011527">
    <property type="entry name" value="ABC1_TM_dom"/>
</dbReference>
<evidence type="ECO:0000259" key="10">
    <source>
        <dbReference type="PROSITE" id="PS50929"/>
    </source>
</evidence>
<evidence type="ECO:0000259" key="9">
    <source>
        <dbReference type="PROSITE" id="PS50893"/>
    </source>
</evidence>
<evidence type="ECO:0000256" key="7">
    <source>
        <dbReference type="ARBA" id="ARBA00023136"/>
    </source>
</evidence>
<gene>
    <name evidence="11" type="ORF">WG616_00510</name>
</gene>
<evidence type="ECO:0000256" key="4">
    <source>
        <dbReference type="ARBA" id="ARBA00022741"/>
    </source>
</evidence>
<comment type="similarity">
    <text evidence="2">Belongs to the ABC transporter superfamily.</text>
</comment>